<reference evidence="4" key="2">
    <citation type="submission" date="2025-09" db="UniProtKB">
        <authorList>
            <consortium name="Ensembl"/>
        </authorList>
    </citation>
    <scope>IDENTIFICATION</scope>
</reference>
<dbReference type="GeneTree" id="ENSGT01150000286911"/>
<evidence type="ECO:0000256" key="1">
    <source>
        <dbReference type="ARBA" id="ARBA00022614"/>
    </source>
</evidence>
<evidence type="ECO:0008006" key="6">
    <source>
        <dbReference type="Google" id="ProtNLM"/>
    </source>
</evidence>
<sequence length="222" mass="24601">MHSVLLWLTLIPCLSSSYLHLSKFSSTCFLFSPQIIMSSSNIIVHGDSCLTSSLSLSITKAIKKVLWSCSLSEISCSSLGSALKSNPSHLRHLYLSYNKLQDSGVKQLCGFLENPQCRLETLRLKSCSLSTISCSSLGSALKSNPSYLRELNLSENNLRDPDVQQLLDLVKSPDYRLQTLRSVEGWSRSCCFQQNLTKPSSSQSKDPVFPVNLQLLSNCISE</sequence>
<accession>A0A3Q3A5L4</accession>
<dbReference type="AlphaFoldDB" id="A0A3Q3A5L4"/>
<dbReference type="PROSITE" id="PS51450">
    <property type="entry name" value="LRR"/>
    <property type="match status" value="1"/>
</dbReference>
<keyword evidence="3" id="KW-0732">Signal</keyword>
<feature type="signal peptide" evidence="3">
    <location>
        <begin position="1"/>
        <end position="16"/>
    </location>
</feature>
<dbReference type="Ensembl" id="ENSKMAT00000006283.1">
    <property type="protein sequence ID" value="ENSKMAP00000006174.1"/>
    <property type="gene ID" value="ENSKMAG00000004689.1"/>
</dbReference>
<dbReference type="SMART" id="SM00368">
    <property type="entry name" value="LRR_RI"/>
    <property type="match status" value="3"/>
</dbReference>
<keyword evidence="2" id="KW-0677">Repeat</keyword>
<feature type="chain" id="PRO_5018567687" description="NACHT LRR and PYD domain-containing protein" evidence="3">
    <location>
        <begin position="17"/>
        <end position="222"/>
    </location>
</feature>
<evidence type="ECO:0000313" key="5">
    <source>
        <dbReference type="Proteomes" id="UP000264800"/>
    </source>
</evidence>
<proteinExistence type="predicted"/>
<organism evidence="4 5">
    <name type="scientific">Kryptolebias marmoratus</name>
    <name type="common">Mangrove killifish</name>
    <name type="synonym">Rivulus marmoratus</name>
    <dbReference type="NCBI Taxonomy" id="37003"/>
    <lineage>
        <taxon>Eukaryota</taxon>
        <taxon>Metazoa</taxon>
        <taxon>Chordata</taxon>
        <taxon>Craniata</taxon>
        <taxon>Vertebrata</taxon>
        <taxon>Euteleostomi</taxon>
        <taxon>Actinopterygii</taxon>
        <taxon>Neopterygii</taxon>
        <taxon>Teleostei</taxon>
        <taxon>Neoteleostei</taxon>
        <taxon>Acanthomorphata</taxon>
        <taxon>Ovalentaria</taxon>
        <taxon>Atherinomorphae</taxon>
        <taxon>Cyprinodontiformes</taxon>
        <taxon>Rivulidae</taxon>
        <taxon>Kryptolebias</taxon>
    </lineage>
</organism>
<dbReference type="PANTHER" id="PTHR24106">
    <property type="entry name" value="NACHT, LRR AND CARD DOMAINS-CONTAINING"/>
    <property type="match status" value="1"/>
</dbReference>
<dbReference type="Proteomes" id="UP000264800">
    <property type="component" value="Unplaced"/>
</dbReference>
<keyword evidence="1" id="KW-0433">Leucine-rich repeat</keyword>
<reference evidence="4" key="1">
    <citation type="submission" date="2025-08" db="UniProtKB">
        <authorList>
            <consortium name="Ensembl"/>
        </authorList>
    </citation>
    <scope>IDENTIFICATION</scope>
</reference>
<evidence type="ECO:0000256" key="2">
    <source>
        <dbReference type="ARBA" id="ARBA00022737"/>
    </source>
</evidence>
<dbReference type="InterPro" id="IPR001611">
    <property type="entry name" value="Leu-rich_rpt"/>
</dbReference>
<name>A0A3Q3A5L4_KRYMA</name>
<evidence type="ECO:0000256" key="3">
    <source>
        <dbReference type="SAM" id="SignalP"/>
    </source>
</evidence>
<dbReference type="Pfam" id="PF13516">
    <property type="entry name" value="LRR_6"/>
    <property type="match status" value="2"/>
</dbReference>
<dbReference type="InterPro" id="IPR051261">
    <property type="entry name" value="NLR"/>
</dbReference>
<dbReference type="InterPro" id="IPR032675">
    <property type="entry name" value="LRR_dom_sf"/>
</dbReference>
<dbReference type="Gene3D" id="3.80.10.10">
    <property type="entry name" value="Ribonuclease Inhibitor"/>
    <property type="match status" value="1"/>
</dbReference>
<dbReference type="SUPFAM" id="SSF52047">
    <property type="entry name" value="RNI-like"/>
    <property type="match status" value="1"/>
</dbReference>
<keyword evidence="5" id="KW-1185">Reference proteome</keyword>
<evidence type="ECO:0000313" key="4">
    <source>
        <dbReference type="Ensembl" id="ENSKMAP00000006174.1"/>
    </source>
</evidence>
<protein>
    <recommendedName>
        <fullName evidence="6">NACHT LRR and PYD domain-containing protein</fullName>
    </recommendedName>
</protein>